<sequence length="376" mass="42647">MRRSQFRMETYNLSDPRYRRIFVIFMVSTAVIFLVLGAIFVLQTESNSNSKLSKVTSHLTEKTLLQVMGDNIPYLQETIHRPGSEQMISRLFFEVMTSFDPHDPRTFLSNEIPLFALFDTDIDTASKDVTFSDVPIESSPPANLEEQLMEQIKKQEQSKKKVPSTTITSPKVKRVFIYHSHFSESYIPELDQSRGMKANDANKNITLVGKHLAEQLAKMGIGSVASHVPYSYRGAYRSSRKTVVQALKKYDNLTYLIDIHRDSQRRKVTTIKIKGKSYARLAFVVGGASKHYTENLKLARSLYKEINKLAPGLVRGVFIKPRTTGTNGEYNQSLSKGSFLVEMGGIDNNFQEVFRSTDILAKVLRDKLSDAVPVQK</sequence>
<protein>
    <recommendedName>
        <fullName evidence="4">Stage II sporulation protein P</fullName>
    </recommendedName>
</protein>
<evidence type="ECO:0000313" key="2">
    <source>
        <dbReference type="EMBL" id="MXQ53588.1"/>
    </source>
</evidence>
<dbReference type="AlphaFoldDB" id="A0A6I4VSZ5"/>
<keyword evidence="1" id="KW-0812">Transmembrane</keyword>
<dbReference type="Pfam" id="PF07454">
    <property type="entry name" value="SpoIIP"/>
    <property type="match status" value="1"/>
</dbReference>
<keyword evidence="1" id="KW-1133">Transmembrane helix</keyword>
<dbReference type="EMBL" id="WUUL01000004">
    <property type="protein sequence ID" value="MXQ53588.1"/>
    <property type="molecule type" value="Genomic_DNA"/>
</dbReference>
<gene>
    <name evidence="2" type="ORF">GSM42_07570</name>
</gene>
<evidence type="ECO:0000256" key="1">
    <source>
        <dbReference type="SAM" id="Phobius"/>
    </source>
</evidence>
<feature type="transmembrane region" description="Helical" evidence="1">
    <location>
        <begin position="21"/>
        <end position="42"/>
    </location>
</feature>
<evidence type="ECO:0008006" key="4">
    <source>
        <dbReference type="Google" id="ProtNLM"/>
    </source>
</evidence>
<keyword evidence="3" id="KW-1185">Reference proteome</keyword>
<comment type="caution">
    <text evidence="2">The sequence shown here is derived from an EMBL/GenBank/DDBJ whole genome shotgun (WGS) entry which is preliminary data.</text>
</comment>
<dbReference type="RefSeq" id="WP_160800946.1">
    <property type="nucleotide sequence ID" value="NZ_WUUL01000004.1"/>
</dbReference>
<name>A0A6I4VSZ5_9BACL</name>
<organism evidence="2 3">
    <name type="scientific">Shimazuella alba</name>
    <dbReference type="NCBI Taxonomy" id="2690964"/>
    <lineage>
        <taxon>Bacteria</taxon>
        <taxon>Bacillati</taxon>
        <taxon>Bacillota</taxon>
        <taxon>Bacilli</taxon>
        <taxon>Bacillales</taxon>
        <taxon>Thermoactinomycetaceae</taxon>
        <taxon>Shimazuella</taxon>
    </lineage>
</organism>
<proteinExistence type="predicted"/>
<dbReference type="InterPro" id="IPR010897">
    <property type="entry name" value="Spore_II_P"/>
</dbReference>
<evidence type="ECO:0000313" key="3">
    <source>
        <dbReference type="Proteomes" id="UP000430692"/>
    </source>
</evidence>
<keyword evidence="1" id="KW-0472">Membrane</keyword>
<dbReference type="Proteomes" id="UP000430692">
    <property type="component" value="Unassembled WGS sequence"/>
</dbReference>
<dbReference type="NCBIfam" id="TIGR02867">
    <property type="entry name" value="spore_II_P"/>
    <property type="match status" value="1"/>
</dbReference>
<reference evidence="2 3" key="1">
    <citation type="submission" date="2019-12" db="EMBL/GenBank/DDBJ databases">
        <title>Whole-genome analyses of novel actinobacteria.</title>
        <authorList>
            <person name="Sahin N."/>
            <person name="Saygin H."/>
        </authorList>
    </citation>
    <scope>NUCLEOTIDE SEQUENCE [LARGE SCALE GENOMIC DNA]</scope>
    <source>
        <strain evidence="2 3">KC615</strain>
    </source>
</reference>
<accession>A0A6I4VSZ5</accession>